<evidence type="ECO:0000313" key="1">
    <source>
        <dbReference type="EMBL" id="RRT58064.1"/>
    </source>
</evidence>
<organism evidence="1 2">
    <name type="scientific">Ensete ventricosum</name>
    <name type="common">Abyssinian banana</name>
    <name type="synonym">Musa ensete</name>
    <dbReference type="NCBI Taxonomy" id="4639"/>
    <lineage>
        <taxon>Eukaryota</taxon>
        <taxon>Viridiplantae</taxon>
        <taxon>Streptophyta</taxon>
        <taxon>Embryophyta</taxon>
        <taxon>Tracheophyta</taxon>
        <taxon>Spermatophyta</taxon>
        <taxon>Magnoliopsida</taxon>
        <taxon>Liliopsida</taxon>
        <taxon>Zingiberales</taxon>
        <taxon>Musaceae</taxon>
        <taxon>Ensete</taxon>
    </lineage>
</organism>
<dbReference type="Proteomes" id="UP000287651">
    <property type="component" value="Unassembled WGS sequence"/>
</dbReference>
<sequence length="455" mass="49383">MIINLKEGSRCAVNHNEDLTAIDFNGDASLAEKEAVVLSTVVKILMTIDFDGDVEIAAVVGFTANEHAIECAEGWSSEDSVKSAREGVVGRRADPATVSIGCYVFDHSVRLSLMQSHNRWKSLSVDAEEAVVGRGRWRKGRGLDGIVERGSSCCCNNKGYSEGSEQRSTRGGRGALCREGCNDGRGRGGRDSGDNYKEGKLLAVDGGLKEKAAAKRPKDKAMGAAPFSYRKKIMVGASAVDSDAEWRRLRWQRRTQGRKRLLRLGWPTTGAGATATTGNRLAVAEAAMWEATVTETTTRWVRLEAMHGGGGYGDRGGYGYLCYGFRSDGGAAGEGPDDARRSVSISLVPLAEEVEDRCDWGSGCRHPVAAVGFGEEEEHSLGRWHSNVGSAVEEVERAPRREMVNAIGEHGHPWVVRPQRATIDREKNQHLTLDSVVDFSLISDCRLTARKVNIS</sequence>
<dbReference type="EMBL" id="AMZH03008856">
    <property type="protein sequence ID" value="RRT58064.1"/>
    <property type="molecule type" value="Genomic_DNA"/>
</dbReference>
<protein>
    <submittedName>
        <fullName evidence="1">Uncharacterized protein</fullName>
    </submittedName>
</protein>
<gene>
    <name evidence="1" type="ORF">B296_00023822</name>
</gene>
<accession>A0A426Z280</accession>
<proteinExistence type="predicted"/>
<dbReference type="AlphaFoldDB" id="A0A426Z280"/>
<reference evidence="1 2" key="1">
    <citation type="journal article" date="2014" name="Agronomy (Basel)">
        <title>A Draft Genome Sequence for Ensete ventricosum, the Drought-Tolerant Tree Against Hunger.</title>
        <authorList>
            <person name="Harrison J."/>
            <person name="Moore K.A."/>
            <person name="Paszkiewicz K."/>
            <person name="Jones T."/>
            <person name="Grant M."/>
            <person name="Ambacheew D."/>
            <person name="Muzemil S."/>
            <person name="Studholme D.J."/>
        </authorList>
    </citation>
    <scope>NUCLEOTIDE SEQUENCE [LARGE SCALE GENOMIC DNA]</scope>
</reference>
<comment type="caution">
    <text evidence="1">The sequence shown here is derived from an EMBL/GenBank/DDBJ whole genome shotgun (WGS) entry which is preliminary data.</text>
</comment>
<name>A0A426Z280_ENSVE</name>
<evidence type="ECO:0000313" key="2">
    <source>
        <dbReference type="Proteomes" id="UP000287651"/>
    </source>
</evidence>